<dbReference type="GO" id="GO:0004519">
    <property type="term" value="F:endonuclease activity"/>
    <property type="evidence" value="ECO:0007669"/>
    <property type="project" value="UniProtKB-KW"/>
</dbReference>
<reference evidence="5 6" key="1">
    <citation type="submission" date="2018-12" db="EMBL/GenBank/DDBJ databases">
        <authorList>
            <consortium name="Pathogen Informatics"/>
        </authorList>
    </citation>
    <scope>NUCLEOTIDE SEQUENCE [LARGE SCALE GENOMIC DNA]</scope>
    <source>
        <strain evidence="5 6">NCTC12227</strain>
    </source>
</reference>
<keyword evidence="3" id="KW-0378">Hydrolase</keyword>
<evidence type="ECO:0000256" key="1">
    <source>
        <dbReference type="ARBA" id="ARBA00022722"/>
    </source>
</evidence>
<dbReference type="RefSeq" id="WP_126300826.1">
    <property type="nucleotide sequence ID" value="NZ_LR134440.1"/>
</dbReference>
<dbReference type="STRING" id="326522.BWD08_03785"/>
<evidence type="ECO:0000313" key="5">
    <source>
        <dbReference type="EMBL" id="VEJ21130.1"/>
    </source>
</evidence>
<organism evidence="5 6">
    <name type="scientific">Neisseria animaloris</name>
    <dbReference type="NCBI Taxonomy" id="326522"/>
    <lineage>
        <taxon>Bacteria</taxon>
        <taxon>Pseudomonadati</taxon>
        <taxon>Pseudomonadota</taxon>
        <taxon>Betaproteobacteria</taxon>
        <taxon>Neisseriales</taxon>
        <taxon>Neisseriaceae</taxon>
        <taxon>Neisseria</taxon>
    </lineage>
</organism>
<dbReference type="EMBL" id="LR134516">
    <property type="protein sequence ID" value="VEJ21130.1"/>
    <property type="molecule type" value="Genomic_DNA"/>
</dbReference>
<evidence type="ECO:0000256" key="2">
    <source>
        <dbReference type="ARBA" id="ARBA00022759"/>
    </source>
</evidence>
<dbReference type="KEGG" id="nani:NCTC12227_00856"/>
<dbReference type="Gene3D" id="3.40.600.10">
    <property type="entry name" value="DNA mismatch repair MutH/Restriction endonuclease, type II"/>
    <property type="match status" value="1"/>
</dbReference>
<sequence>MKLIDAYPFLQENQGRPLIDLKTEYQNRFPEYLPFDMKINKGGVGQFLEKLIGLKNTSSLTDFTDGELKTNKSDISGKPLETMFISQISSSFDELINDELTFKNSWIYQKIRNMLYVPICKVSDNPDNWFIHSAYHICLDHNPMVYQQLEKDFLVIRKLLNQDIRELSDGFIHTSNGEFIQIRSKDSKRSDGTYNPIFSTTHNRYVSNKNHAFYFKKEFMRAIQTGTWVVHKII</sequence>
<dbReference type="Pfam" id="PF02976">
    <property type="entry name" value="MutH"/>
    <property type="match status" value="1"/>
</dbReference>
<dbReference type="OrthoDB" id="6648506at2"/>
<dbReference type="GO" id="GO:0003677">
    <property type="term" value="F:DNA binding"/>
    <property type="evidence" value="ECO:0007669"/>
    <property type="project" value="InterPro"/>
</dbReference>
<dbReference type="InterPro" id="IPR037057">
    <property type="entry name" value="DNA_rep_MutH/T2_RE_sf"/>
</dbReference>
<gene>
    <name evidence="5" type="primary">mutH</name>
    <name evidence="5" type="ORF">NCTC12227_00856</name>
</gene>
<dbReference type="SMART" id="SM00927">
    <property type="entry name" value="MutH"/>
    <property type="match status" value="1"/>
</dbReference>
<accession>A0A448UB35</accession>
<keyword evidence="2" id="KW-0255">Endonuclease</keyword>
<dbReference type="InterPro" id="IPR011335">
    <property type="entry name" value="Restrct_endonuc-II-like"/>
</dbReference>
<name>A0A448UB35_9NEIS</name>
<keyword evidence="1" id="KW-0540">Nuclease</keyword>
<keyword evidence="6" id="KW-1185">Reference proteome</keyword>
<dbReference type="SUPFAM" id="SSF52980">
    <property type="entry name" value="Restriction endonuclease-like"/>
    <property type="match status" value="1"/>
</dbReference>
<dbReference type="AlphaFoldDB" id="A0A448UB35"/>
<protein>
    <submittedName>
        <fullName evidence="5">Methyl-directed mismatch repair protein</fullName>
    </submittedName>
</protein>
<feature type="domain" description="DNA mismatch repair MutH/Type II restriction enzyme Sau3AI" evidence="4">
    <location>
        <begin position="52"/>
        <end position="152"/>
    </location>
</feature>
<proteinExistence type="predicted"/>
<evidence type="ECO:0000256" key="3">
    <source>
        <dbReference type="ARBA" id="ARBA00022801"/>
    </source>
</evidence>
<evidence type="ECO:0000313" key="6">
    <source>
        <dbReference type="Proteomes" id="UP000268229"/>
    </source>
</evidence>
<dbReference type="GO" id="GO:0016787">
    <property type="term" value="F:hydrolase activity"/>
    <property type="evidence" value="ECO:0007669"/>
    <property type="project" value="UniProtKB-KW"/>
</dbReference>
<evidence type="ECO:0000259" key="4">
    <source>
        <dbReference type="SMART" id="SM00927"/>
    </source>
</evidence>
<dbReference type="InterPro" id="IPR011337">
    <property type="entry name" value="DNA_rep_MutH/RE_typeII_Sau3AI"/>
</dbReference>
<dbReference type="Proteomes" id="UP000268229">
    <property type="component" value="Chromosome"/>
</dbReference>